<comment type="catalytic activity">
    <reaction evidence="11">
        <text>a very-long-chain acyl-CoA + malonyl-CoA + H(+) = a very-long-chain 3-oxoacyl-CoA + CO2 + CoA</text>
        <dbReference type="Rhea" id="RHEA:32727"/>
        <dbReference type="ChEBI" id="CHEBI:15378"/>
        <dbReference type="ChEBI" id="CHEBI:16526"/>
        <dbReference type="ChEBI" id="CHEBI:57287"/>
        <dbReference type="ChEBI" id="CHEBI:57384"/>
        <dbReference type="ChEBI" id="CHEBI:90725"/>
        <dbReference type="ChEBI" id="CHEBI:90736"/>
        <dbReference type="EC" id="2.3.1.199"/>
    </reaction>
</comment>
<dbReference type="GO" id="GO:0019367">
    <property type="term" value="P:fatty acid elongation, saturated fatty acid"/>
    <property type="evidence" value="ECO:0007669"/>
    <property type="project" value="TreeGrafter"/>
</dbReference>
<comment type="subcellular location">
    <subcellularLocation>
        <location evidence="1">Membrane</location>
        <topology evidence="1">Multi-pass membrane protein</topology>
    </subcellularLocation>
</comment>
<sequence length="354" mass="40086">MGASPDWLQFGPPTLDRPFGLALWPIFSKAFTAIKGYTPDDFRFISGKTPMASMAETALFLISYYIIIFGGREFMRDRPAFKLNGLFKIHNFYLTAISGMLLLLFLEQLIPTITRNGVFYAICHYNGGWTQPLVVLYYLNYLTKYLELIDTCFLFLKKKPLTFLHTYHHGATALLCYTQLLGHTAVSWVPITLNLMVHVVMYWYYFQSARGIKIWWKKYITMLQIIQFVIDLGFVYFASYTYFAARYFPWLPSYGICAGEEFAAVAGMGILSSYLFLFIGFYFNTYKKPVKKGRGRATSALVEMKDEQVPSAGQVKRRFSGGPASLAGYSKDGQNGAASSGASPSARATRSRKA</sequence>
<keyword evidence="6 12" id="KW-0276">Fatty acid metabolism</keyword>
<dbReference type="OrthoDB" id="434092at2759"/>
<dbReference type="EC" id="2.3.1.-" evidence="12"/>
<dbReference type="EMBL" id="LAFY01005880">
    <property type="protein sequence ID" value="KJX92088.1"/>
    <property type="molecule type" value="Genomic_DNA"/>
</dbReference>
<evidence type="ECO:0000256" key="5">
    <source>
        <dbReference type="ARBA" id="ARBA00022692"/>
    </source>
</evidence>
<evidence type="ECO:0000313" key="15">
    <source>
        <dbReference type="Proteomes" id="UP000033647"/>
    </source>
</evidence>
<evidence type="ECO:0000256" key="8">
    <source>
        <dbReference type="ARBA" id="ARBA00023098"/>
    </source>
</evidence>
<accession>A0A0F4G426</accession>
<keyword evidence="8 12" id="KW-0443">Lipid metabolism</keyword>
<feature type="region of interest" description="Disordered" evidence="13">
    <location>
        <begin position="308"/>
        <end position="354"/>
    </location>
</feature>
<evidence type="ECO:0000256" key="12">
    <source>
        <dbReference type="RuleBase" id="RU361115"/>
    </source>
</evidence>
<dbReference type="InterPro" id="IPR030457">
    <property type="entry name" value="ELO_CS"/>
</dbReference>
<keyword evidence="4 12" id="KW-0808">Transferase</keyword>
<feature type="compositionally biased region" description="Low complexity" evidence="13">
    <location>
        <begin position="337"/>
        <end position="348"/>
    </location>
</feature>
<keyword evidence="15" id="KW-1185">Reference proteome</keyword>
<gene>
    <name evidence="14" type="ORF">TI39_contig5925g00002</name>
</gene>
<dbReference type="Pfam" id="PF01151">
    <property type="entry name" value="ELO"/>
    <property type="match status" value="1"/>
</dbReference>
<comment type="caution">
    <text evidence="14">The sequence shown here is derived from an EMBL/GenBank/DDBJ whole genome shotgun (WGS) entry which is preliminary data.</text>
</comment>
<reference evidence="14 15" key="1">
    <citation type="submission" date="2015-03" db="EMBL/GenBank/DDBJ databases">
        <title>RNA-seq based gene annotation and comparative genomics of four Zymoseptoria species reveal species-specific pathogenicity related genes and transposable element activity.</title>
        <authorList>
            <person name="Grandaubert J."/>
            <person name="Bhattacharyya A."/>
            <person name="Stukenbrock E.H."/>
        </authorList>
    </citation>
    <scope>NUCLEOTIDE SEQUENCE [LARGE SCALE GENOMIC DNA]</scope>
    <source>
        <strain evidence="14 15">Zb18110</strain>
    </source>
</reference>
<dbReference type="PANTHER" id="PTHR11157:SF134">
    <property type="entry name" value="ELONGATION OF FATTY ACIDS PROTEIN 1-RELATED"/>
    <property type="match status" value="1"/>
</dbReference>
<evidence type="ECO:0000256" key="2">
    <source>
        <dbReference type="ARBA" id="ARBA00007263"/>
    </source>
</evidence>
<keyword evidence="5 12" id="KW-0812">Transmembrane</keyword>
<dbReference type="Proteomes" id="UP000033647">
    <property type="component" value="Unassembled WGS sequence"/>
</dbReference>
<organism evidence="14 15">
    <name type="scientific">Zymoseptoria brevis</name>
    <dbReference type="NCBI Taxonomy" id="1047168"/>
    <lineage>
        <taxon>Eukaryota</taxon>
        <taxon>Fungi</taxon>
        <taxon>Dikarya</taxon>
        <taxon>Ascomycota</taxon>
        <taxon>Pezizomycotina</taxon>
        <taxon>Dothideomycetes</taxon>
        <taxon>Dothideomycetidae</taxon>
        <taxon>Mycosphaerellales</taxon>
        <taxon>Mycosphaerellaceae</taxon>
        <taxon>Zymoseptoria</taxon>
    </lineage>
</organism>
<feature type="transmembrane region" description="Helical" evidence="12">
    <location>
        <begin position="263"/>
        <end position="284"/>
    </location>
</feature>
<protein>
    <recommendedName>
        <fullName evidence="12">Elongation of fatty acids protein</fullName>
        <ecNumber evidence="12">2.3.1.-</ecNumber>
    </recommendedName>
</protein>
<dbReference type="GO" id="GO:0034626">
    <property type="term" value="P:fatty acid elongation, polyunsaturated fatty acid"/>
    <property type="evidence" value="ECO:0007669"/>
    <property type="project" value="TreeGrafter"/>
</dbReference>
<dbReference type="InterPro" id="IPR002076">
    <property type="entry name" value="ELO_fam"/>
</dbReference>
<evidence type="ECO:0000256" key="1">
    <source>
        <dbReference type="ARBA" id="ARBA00004141"/>
    </source>
</evidence>
<dbReference type="PANTHER" id="PTHR11157">
    <property type="entry name" value="FATTY ACID ACYL TRANSFERASE-RELATED"/>
    <property type="match status" value="1"/>
</dbReference>
<comment type="similarity">
    <text evidence="2 12">Belongs to the ELO family.</text>
</comment>
<evidence type="ECO:0000256" key="10">
    <source>
        <dbReference type="ARBA" id="ARBA00023160"/>
    </source>
</evidence>
<evidence type="ECO:0000256" key="6">
    <source>
        <dbReference type="ARBA" id="ARBA00022832"/>
    </source>
</evidence>
<dbReference type="AlphaFoldDB" id="A0A0F4G426"/>
<evidence type="ECO:0000256" key="13">
    <source>
        <dbReference type="SAM" id="MobiDB-lite"/>
    </source>
</evidence>
<evidence type="ECO:0000256" key="11">
    <source>
        <dbReference type="ARBA" id="ARBA00047375"/>
    </source>
</evidence>
<evidence type="ECO:0000256" key="9">
    <source>
        <dbReference type="ARBA" id="ARBA00023136"/>
    </source>
</evidence>
<feature type="transmembrane region" description="Helical" evidence="12">
    <location>
        <begin position="51"/>
        <end position="71"/>
    </location>
</feature>
<feature type="transmembrane region" description="Helical" evidence="12">
    <location>
        <begin position="225"/>
        <end position="243"/>
    </location>
</feature>
<evidence type="ECO:0000313" key="14">
    <source>
        <dbReference type="EMBL" id="KJX92088.1"/>
    </source>
</evidence>
<keyword evidence="10 12" id="KW-0275">Fatty acid biosynthesis</keyword>
<dbReference type="PROSITE" id="PS01188">
    <property type="entry name" value="ELO"/>
    <property type="match status" value="1"/>
</dbReference>
<feature type="transmembrane region" description="Helical" evidence="12">
    <location>
        <begin position="186"/>
        <end position="205"/>
    </location>
</feature>
<proteinExistence type="inferred from homology"/>
<dbReference type="GO" id="GO:0034625">
    <property type="term" value="P:fatty acid elongation, monounsaturated fatty acid"/>
    <property type="evidence" value="ECO:0007669"/>
    <property type="project" value="TreeGrafter"/>
</dbReference>
<evidence type="ECO:0000256" key="3">
    <source>
        <dbReference type="ARBA" id="ARBA00022516"/>
    </source>
</evidence>
<feature type="transmembrane region" description="Helical" evidence="12">
    <location>
        <begin position="92"/>
        <end position="111"/>
    </location>
</feature>
<keyword evidence="9 12" id="KW-0472">Membrane</keyword>
<dbReference type="GO" id="GO:0042761">
    <property type="term" value="P:very long-chain fatty acid biosynthetic process"/>
    <property type="evidence" value="ECO:0007669"/>
    <property type="project" value="TreeGrafter"/>
</dbReference>
<dbReference type="GO" id="GO:0009922">
    <property type="term" value="F:fatty acid elongase activity"/>
    <property type="evidence" value="ECO:0007669"/>
    <property type="project" value="UniProtKB-EC"/>
</dbReference>
<comment type="catalytic activity">
    <reaction evidence="12">
        <text>an acyl-CoA + malonyl-CoA + H(+) = a 3-oxoacyl-CoA + CO2 + CoA</text>
        <dbReference type="Rhea" id="RHEA:50252"/>
        <dbReference type="ChEBI" id="CHEBI:15378"/>
        <dbReference type="ChEBI" id="CHEBI:16526"/>
        <dbReference type="ChEBI" id="CHEBI:57287"/>
        <dbReference type="ChEBI" id="CHEBI:57384"/>
        <dbReference type="ChEBI" id="CHEBI:58342"/>
        <dbReference type="ChEBI" id="CHEBI:90726"/>
    </reaction>
    <physiologicalReaction direction="left-to-right" evidence="12">
        <dbReference type="Rhea" id="RHEA:50253"/>
    </physiologicalReaction>
</comment>
<dbReference type="GO" id="GO:0005789">
    <property type="term" value="C:endoplasmic reticulum membrane"/>
    <property type="evidence" value="ECO:0007669"/>
    <property type="project" value="TreeGrafter"/>
</dbReference>
<keyword evidence="7 12" id="KW-1133">Transmembrane helix</keyword>
<evidence type="ECO:0000256" key="7">
    <source>
        <dbReference type="ARBA" id="ARBA00022989"/>
    </source>
</evidence>
<keyword evidence="3 12" id="KW-0444">Lipid biosynthesis</keyword>
<name>A0A0F4G426_9PEZI</name>
<dbReference type="STRING" id="1047168.A0A0F4G426"/>
<evidence type="ECO:0000256" key="4">
    <source>
        <dbReference type="ARBA" id="ARBA00022679"/>
    </source>
</evidence>
<dbReference type="GO" id="GO:0030148">
    <property type="term" value="P:sphingolipid biosynthetic process"/>
    <property type="evidence" value="ECO:0007669"/>
    <property type="project" value="TreeGrafter"/>
</dbReference>